<dbReference type="PANTHER" id="PTHR22604">
    <property type="entry name" value="OXIDOREDUCTASES"/>
    <property type="match status" value="1"/>
</dbReference>
<feature type="domain" description="GFO/IDH/MocA-like oxidoreductase" evidence="4">
    <location>
        <begin position="138"/>
        <end position="253"/>
    </location>
</feature>
<organism evidence="5 6">
    <name type="scientific">Rarispira pelagica</name>
    <dbReference type="NCBI Taxonomy" id="3141764"/>
    <lineage>
        <taxon>Bacteria</taxon>
        <taxon>Pseudomonadati</taxon>
        <taxon>Spirochaetota</taxon>
        <taxon>Spirochaetia</taxon>
        <taxon>Winmispirales</taxon>
        <taxon>Winmispiraceae</taxon>
        <taxon>Rarispira</taxon>
    </lineage>
</organism>
<dbReference type="SUPFAM" id="SSF55347">
    <property type="entry name" value="Glyceraldehyde-3-phosphate dehydrogenase-like, C-terminal domain"/>
    <property type="match status" value="1"/>
</dbReference>
<dbReference type="SUPFAM" id="SSF51735">
    <property type="entry name" value="NAD(P)-binding Rossmann-fold domains"/>
    <property type="match status" value="1"/>
</dbReference>
<evidence type="ECO:0000259" key="3">
    <source>
        <dbReference type="Pfam" id="PF01408"/>
    </source>
</evidence>
<keyword evidence="6" id="KW-1185">Reference proteome</keyword>
<protein>
    <submittedName>
        <fullName evidence="5">Gfo/Idh/MocA family oxidoreductase</fullName>
    </submittedName>
</protein>
<evidence type="ECO:0000313" key="5">
    <source>
        <dbReference type="EMBL" id="MEM5948234.1"/>
    </source>
</evidence>
<dbReference type="InterPro" id="IPR036291">
    <property type="entry name" value="NAD(P)-bd_dom_sf"/>
</dbReference>
<evidence type="ECO:0000259" key="4">
    <source>
        <dbReference type="Pfam" id="PF22725"/>
    </source>
</evidence>
<dbReference type="InterPro" id="IPR050984">
    <property type="entry name" value="Gfo/Idh/MocA_domain"/>
</dbReference>
<evidence type="ECO:0000313" key="6">
    <source>
        <dbReference type="Proteomes" id="UP001466331"/>
    </source>
</evidence>
<keyword evidence="2" id="KW-0560">Oxidoreductase</keyword>
<name>A0ABU9UC41_9SPIR</name>
<dbReference type="PANTHER" id="PTHR22604:SF105">
    <property type="entry name" value="TRANS-1,2-DIHYDROBENZENE-1,2-DIOL DEHYDROGENASE"/>
    <property type="match status" value="1"/>
</dbReference>
<dbReference type="EMBL" id="JBCHKQ010000002">
    <property type="protein sequence ID" value="MEM5948234.1"/>
    <property type="molecule type" value="Genomic_DNA"/>
</dbReference>
<dbReference type="InterPro" id="IPR000683">
    <property type="entry name" value="Gfo/Idh/MocA-like_OxRdtase_N"/>
</dbReference>
<comment type="similarity">
    <text evidence="1">Belongs to the Gfo/Idh/MocA family.</text>
</comment>
<proteinExistence type="inferred from homology"/>
<evidence type="ECO:0000256" key="1">
    <source>
        <dbReference type="ARBA" id="ARBA00010928"/>
    </source>
</evidence>
<dbReference type="Gene3D" id="3.40.50.720">
    <property type="entry name" value="NAD(P)-binding Rossmann-like Domain"/>
    <property type="match status" value="1"/>
</dbReference>
<dbReference type="Proteomes" id="UP001466331">
    <property type="component" value="Unassembled WGS sequence"/>
</dbReference>
<dbReference type="InterPro" id="IPR055170">
    <property type="entry name" value="GFO_IDH_MocA-like_dom"/>
</dbReference>
<comment type="caution">
    <text evidence="5">The sequence shown here is derived from an EMBL/GenBank/DDBJ whole genome shotgun (WGS) entry which is preliminary data.</text>
</comment>
<dbReference type="RefSeq" id="WP_420069680.1">
    <property type="nucleotide sequence ID" value="NZ_JBCHKQ010000002.1"/>
</dbReference>
<gene>
    <name evidence="5" type="ORF">WKV44_06735</name>
</gene>
<dbReference type="Pfam" id="PF01408">
    <property type="entry name" value="GFO_IDH_MocA"/>
    <property type="match status" value="1"/>
</dbReference>
<evidence type="ECO:0000256" key="2">
    <source>
        <dbReference type="ARBA" id="ARBA00023002"/>
    </source>
</evidence>
<reference evidence="5 6" key="1">
    <citation type="submission" date="2024-03" db="EMBL/GenBank/DDBJ databases">
        <title>Ignisphaera cupida sp. nov., a hyperthermophilic hydrolytic archaeon from a hot spring of Kamchatka, and proposal of Ignisphaeraceae fam. nov.</title>
        <authorList>
            <person name="Podosokorskaya O.A."/>
            <person name="Elcheninov A.G."/>
            <person name="Maltseva A.I."/>
            <person name="Zayulina K.S."/>
            <person name="Novikov A."/>
            <person name="Merkel A.Y."/>
        </authorList>
    </citation>
    <scope>NUCLEOTIDE SEQUENCE [LARGE SCALE GENOMIC DNA]</scope>
    <source>
        <strain evidence="5 6">38H-sp</strain>
    </source>
</reference>
<dbReference type="Gene3D" id="3.30.360.10">
    <property type="entry name" value="Dihydrodipicolinate Reductase, domain 2"/>
    <property type="match status" value="1"/>
</dbReference>
<sequence>MDFKPVKWGVLGVSGHYRLRINNPMTDLEEEGIVEKTAIASRDIKRAKEAAEEMGFKKAYGSYSELLEDKDIEAVYIPLPNHMHKEYVKMAADNGKHILCEKPLTMDLQDTIELVEYTKKKGVILMEAFMYRLHPQWEYAKRLIKAGEIGKISSIHVAFFYNNPDPSNIRNKKETGGGAIPDIGCYAVSCARFLAGTEPKRVISLVNYDKDSLVDTLSSGILDFGEMRSVFTVGTRTFNKQQVQVYGSSGYLEIDVPFNTYPDVPGKIRITTSVGTRTVETQEIDQYGIEFSEFSFAIRENTAPPILPEDAVANQKVLDALFLSSEKNSWITLD</sequence>
<feature type="domain" description="Gfo/Idh/MocA-like oxidoreductase N-terminal" evidence="3">
    <location>
        <begin position="7"/>
        <end position="128"/>
    </location>
</feature>
<dbReference type="Pfam" id="PF22725">
    <property type="entry name" value="GFO_IDH_MocA_C3"/>
    <property type="match status" value="1"/>
</dbReference>
<accession>A0ABU9UC41</accession>